<keyword evidence="2" id="KW-1185">Reference proteome</keyword>
<dbReference type="EMBL" id="WHJH01000089">
    <property type="protein sequence ID" value="NHZ93731.1"/>
    <property type="molecule type" value="Genomic_DNA"/>
</dbReference>
<organism evidence="1 2">
    <name type="scientific">Massilia mucilaginosa</name>
    <dbReference type="NCBI Taxonomy" id="2609282"/>
    <lineage>
        <taxon>Bacteria</taxon>
        <taxon>Pseudomonadati</taxon>
        <taxon>Pseudomonadota</taxon>
        <taxon>Betaproteobacteria</taxon>
        <taxon>Burkholderiales</taxon>
        <taxon>Oxalobacteraceae</taxon>
        <taxon>Telluria group</taxon>
        <taxon>Massilia</taxon>
    </lineage>
</organism>
<evidence type="ECO:0000313" key="2">
    <source>
        <dbReference type="Proteomes" id="UP000609726"/>
    </source>
</evidence>
<gene>
    <name evidence="1" type="ORF">F2P45_32740</name>
</gene>
<accession>A0ABX0P4T2</accession>
<proteinExistence type="predicted"/>
<comment type="caution">
    <text evidence="1">The sequence shown here is derived from an EMBL/GenBank/DDBJ whole genome shotgun (WGS) entry which is preliminary data.</text>
</comment>
<evidence type="ECO:0000313" key="1">
    <source>
        <dbReference type="EMBL" id="NHZ93731.1"/>
    </source>
</evidence>
<reference evidence="1 2" key="1">
    <citation type="submission" date="2019-10" db="EMBL/GenBank/DDBJ databases">
        <title>Taxonomy of Antarctic Massilia spp.: description of Massilia rubra sp. nov., Massilia aquatica sp. nov., Massilia mucilaginosa sp. nov., Massilia frigida sp. nov. isolated from streams, lakes and regoliths.</title>
        <authorList>
            <person name="Holochova P."/>
            <person name="Sedlacek I."/>
            <person name="Kralova S."/>
            <person name="Maslanova I."/>
            <person name="Busse H.-J."/>
            <person name="Stankova E."/>
            <person name="Vrbovska V."/>
            <person name="Kovarovic V."/>
            <person name="Bartak M."/>
            <person name="Svec P."/>
            <person name="Pantucek R."/>
        </authorList>
    </citation>
    <scope>NUCLEOTIDE SEQUENCE [LARGE SCALE GENOMIC DNA]</scope>
    <source>
        <strain evidence="1 2">CCM 8733</strain>
    </source>
</reference>
<name>A0ABX0P4T2_9BURK</name>
<dbReference type="Proteomes" id="UP000609726">
    <property type="component" value="Unassembled WGS sequence"/>
</dbReference>
<protein>
    <submittedName>
        <fullName evidence="1">Uncharacterized protein</fullName>
    </submittedName>
</protein>
<sequence length="241" mass="26447">MPTVIVPYVRDPVDKSYRKMMAGVARFEREHALAPAASLRFKLLPRLPTTDMRGVAVRIAGERLSVPLALDGDNSFVLPRNEEALRDDAAVLANRRGDSLTWRAAIHSPGVAPGTRRLGDLRLECRVGIEAGLISNSSPMFGWLSDALSNAGQVCTSADGNYLFFAERPVFAVTVRHGARAEVLPFNMLYAGGRLTADDLRFCDCQVLLERSYYAPIFDTRWPDDATVEFEYMDGPAGGAP</sequence>